<reference evidence="6 7" key="1">
    <citation type="submission" date="2013-10" db="EMBL/GenBank/DDBJ databases">
        <title>Antibiotic resistance diversity of beta-lactamase producers in the General Hospital Vienna.</title>
        <authorList>
            <person name="Barisic I."/>
            <person name="Mitteregger D."/>
            <person name="Hirschl A.M."/>
            <person name="Noehammer C."/>
            <person name="Wiesinger-Mayr H."/>
        </authorList>
    </citation>
    <scope>NUCLEOTIDE SEQUENCE [LARGE SCALE GENOMIC DNA]</scope>
    <source>
        <strain evidence="6 7">ISC11</strain>
    </source>
</reference>
<protein>
    <submittedName>
        <fullName evidence="6">Possible L-talarate permease</fullName>
    </submittedName>
</protein>
<dbReference type="InterPro" id="IPR036259">
    <property type="entry name" value="MFS_trans_sf"/>
</dbReference>
<feature type="transmembrane region" description="Helical" evidence="5">
    <location>
        <begin position="40"/>
        <end position="59"/>
    </location>
</feature>
<evidence type="ECO:0000256" key="2">
    <source>
        <dbReference type="ARBA" id="ARBA00022692"/>
    </source>
</evidence>
<dbReference type="Gene3D" id="1.20.1250.20">
    <property type="entry name" value="MFS general substrate transporter like domains"/>
    <property type="match status" value="1"/>
</dbReference>
<evidence type="ECO:0000256" key="5">
    <source>
        <dbReference type="SAM" id="Phobius"/>
    </source>
</evidence>
<dbReference type="InterPro" id="IPR050382">
    <property type="entry name" value="MFS_Na/Anion_cotransporter"/>
</dbReference>
<feature type="transmembrane region" description="Helical" evidence="5">
    <location>
        <begin position="6"/>
        <end position="28"/>
    </location>
</feature>
<accession>A0A7G2IXZ3</accession>
<dbReference type="SUPFAM" id="SSF103473">
    <property type="entry name" value="MFS general substrate transporter"/>
    <property type="match status" value="1"/>
</dbReference>
<keyword evidence="3 5" id="KW-1133">Transmembrane helix</keyword>
<sequence length="74" mass="8190">MMIGVYIGQFCVTSITWFFLTWFPTYLYQAKGMSILKVGFVASIPAIAGFIGGLLGGVFSDWLLKTRLQPDDCS</sequence>
<evidence type="ECO:0000313" key="7">
    <source>
        <dbReference type="Proteomes" id="UP000019194"/>
    </source>
</evidence>
<keyword evidence="2 5" id="KW-0812">Transmembrane</keyword>
<comment type="caution">
    <text evidence="6">The sequence shown here is derived from an EMBL/GenBank/DDBJ whole genome shotgun (WGS) entry which is preliminary data.</text>
</comment>
<proteinExistence type="predicted"/>
<evidence type="ECO:0000256" key="1">
    <source>
        <dbReference type="ARBA" id="ARBA00004141"/>
    </source>
</evidence>
<dbReference type="EMBL" id="CBWP010000072">
    <property type="protein sequence ID" value="CDL40514.1"/>
    <property type="molecule type" value="Genomic_DNA"/>
</dbReference>
<dbReference type="AlphaFoldDB" id="A0A7G2IXZ3"/>
<evidence type="ECO:0000256" key="4">
    <source>
        <dbReference type="ARBA" id="ARBA00023136"/>
    </source>
</evidence>
<dbReference type="Proteomes" id="UP000019194">
    <property type="component" value="Unassembled WGS sequence"/>
</dbReference>
<dbReference type="PANTHER" id="PTHR11662">
    <property type="entry name" value="SOLUTE CARRIER FAMILY 17"/>
    <property type="match status" value="1"/>
</dbReference>
<dbReference type="GO" id="GO:0016020">
    <property type="term" value="C:membrane"/>
    <property type="evidence" value="ECO:0007669"/>
    <property type="project" value="UniProtKB-SubCell"/>
</dbReference>
<evidence type="ECO:0000313" key="6">
    <source>
        <dbReference type="EMBL" id="CDL40514.1"/>
    </source>
</evidence>
<dbReference type="PANTHER" id="PTHR11662:SF399">
    <property type="entry name" value="FI19708P1-RELATED"/>
    <property type="match status" value="1"/>
</dbReference>
<organism evidence="6 7">
    <name type="scientific">Citrobacter freundii</name>
    <dbReference type="NCBI Taxonomy" id="546"/>
    <lineage>
        <taxon>Bacteria</taxon>
        <taxon>Pseudomonadati</taxon>
        <taxon>Pseudomonadota</taxon>
        <taxon>Gammaproteobacteria</taxon>
        <taxon>Enterobacterales</taxon>
        <taxon>Enterobacteriaceae</taxon>
        <taxon>Citrobacter</taxon>
        <taxon>Citrobacter freundii complex</taxon>
    </lineage>
</organism>
<keyword evidence="4 5" id="KW-0472">Membrane</keyword>
<evidence type="ECO:0000256" key="3">
    <source>
        <dbReference type="ARBA" id="ARBA00022989"/>
    </source>
</evidence>
<comment type="subcellular location">
    <subcellularLocation>
        <location evidence="1">Membrane</location>
        <topology evidence="1">Multi-pass membrane protein</topology>
    </subcellularLocation>
</comment>
<name>A0A7G2IXZ3_CITFR</name>